<dbReference type="SUPFAM" id="SSF53335">
    <property type="entry name" value="S-adenosyl-L-methionine-dependent methyltransferases"/>
    <property type="match status" value="1"/>
</dbReference>
<accession>A0A9N9E189</accession>
<comment type="caution">
    <text evidence="2">The sequence shown here is derived from an EMBL/GenBank/DDBJ whole genome shotgun (WGS) entry which is preliminary data.</text>
</comment>
<dbReference type="InterPro" id="IPR029063">
    <property type="entry name" value="SAM-dependent_MTases_sf"/>
</dbReference>
<dbReference type="GO" id="GO:0008757">
    <property type="term" value="F:S-adenosylmethionine-dependent methyltransferase activity"/>
    <property type="evidence" value="ECO:0007669"/>
    <property type="project" value="InterPro"/>
</dbReference>
<dbReference type="EMBL" id="CAJVPY010006083">
    <property type="protein sequence ID" value="CAG8655910.1"/>
    <property type="molecule type" value="Genomic_DNA"/>
</dbReference>
<name>A0A9N9E189_9GLOM</name>
<feature type="domain" description="Methyltransferase type 11" evidence="1">
    <location>
        <begin position="93"/>
        <end position="162"/>
    </location>
</feature>
<dbReference type="CDD" id="cd02440">
    <property type="entry name" value="AdoMet_MTases"/>
    <property type="match status" value="1"/>
</dbReference>
<dbReference type="Gene3D" id="3.40.50.150">
    <property type="entry name" value="Vaccinia Virus protein VP39"/>
    <property type="match status" value="1"/>
</dbReference>
<reference evidence="2" key="1">
    <citation type="submission" date="2021-06" db="EMBL/GenBank/DDBJ databases">
        <authorList>
            <person name="Kallberg Y."/>
            <person name="Tangrot J."/>
            <person name="Rosling A."/>
        </authorList>
    </citation>
    <scope>NUCLEOTIDE SEQUENCE</scope>
    <source>
        <strain evidence="2">MA453B</strain>
    </source>
</reference>
<organism evidence="2 3">
    <name type="scientific">Dentiscutata erythropus</name>
    <dbReference type="NCBI Taxonomy" id="1348616"/>
    <lineage>
        <taxon>Eukaryota</taxon>
        <taxon>Fungi</taxon>
        <taxon>Fungi incertae sedis</taxon>
        <taxon>Mucoromycota</taxon>
        <taxon>Glomeromycotina</taxon>
        <taxon>Glomeromycetes</taxon>
        <taxon>Diversisporales</taxon>
        <taxon>Gigasporaceae</taxon>
        <taxon>Dentiscutata</taxon>
    </lineage>
</organism>
<dbReference type="Pfam" id="PF08241">
    <property type="entry name" value="Methyltransf_11"/>
    <property type="match status" value="1"/>
</dbReference>
<protein>
    <submittedName>
        <fullName evidence="2">3552_t:CDS:1</fullName>
    </submittedName>
</protein>
<dbReference type="Proteomes" id="UP000789405">
    <property type="component" value="Unassembled WGS sequence"/>
</dbReference>
<dbReference type="OrthoDB" id="2013972at2759"/>
<gene>
    <name evidence="2" type="ORF">DERYTH_LOCUS10439</name>
</gene>
<evidence type="ECO:0000313" key="3">
    <source>
        <dbReference type="Proteomes" id="UP000789405"/>
    </source>
</evidence>
<evidence type="ECO:0000313" key="2">
    <source>
        <dbReference type="EMBL" id="CAG8655910.1"/>
    </source>
</evidence>
<keyword evidence="3" id="KW-1185">Reference proteome</keyword>
<sequence>MGNDLSKTLRDKKYRVIRNEDTDVNNEHEMTGRKYTVASTNFPVADYNLDKEYSRHEYFLKVWGSNFSSPIEPILKHGDAKVLDAKKYPLSYFTGIDIMDPKDIAISNVSFTQGDVLEGLQYPDCSFDYIHFGELLWSITSKDASNKLFPELLRILKPGGWIESMETDINFIDVGPNTKFLFDTLFNHIRNNGICPEEFYKSTTKLFKDNNLEYQVEERIIYFVDSDSVLSVMKFGW</sequence>
<evidence type="ECO:0000259" key="1">
    <source>
        <dbReference type="Pfam" id="PF08241"/>
    </source>
</evidence>
<dbReference type="InterPro" id="IPR013216">
    <property type="entry name" value="Methyltransf_11"/>
</dbReference>
<dbReference type="AlphaFoldDB" id="A0A9N9E189"/>
<proteinExistence type="predicted"/>